<dbReference type="InterPro" id="IPR016039">
    <property type="entry name" value="Thiolase-like"/>
</dbReference>
<dbReference type="PANTHER" id="PTHR11712:SF347">
    <property type="entry name" value="BETA KETOACYL-ACYL CARRIER PROTEIN SYNTHASE"/>
    <property type="match status" value="1"/>
</dbReference>
<dbReference type="Pfam" id="PF00109">
    <property type="entry name" value="ketoacyl-synt"/>
    <property type="match status" value="1"/>
</dbReference>
<keyword evidence="2 3" id="KW-0808">Transferase</keyword>
<dbReference type="InterPro" id="IPR020841">
    <property type="entry name" value="PKS_Beta-ketoAc_synthase_dom"/>
</dbReference>
<name>A0ABV6XHK4_9ACTN</name>
<evidence type="ECO:0000256" key="2">
    <source>
        <dbReference type="ARBA" id="ARBA00022679"/>
    </source>
</evidence>
<dbReference type="SUPFAM" id="SSF53901">
    <property type="entry name" value="Thiolase-like"/>
    <property type="match status" value="1"/>
</dbReference>
<accession>A0ABV6XHK4</accession>
<dbReference type="EC" id="2.3.1.-" evidence="5"/>
<evidence type="ECO:0000259" key="4">
    <source>
        <dbReference type="PROSITE" id="PS52004"/>
    </source>
</evidence>
<dbReference type="InterPro" id="IPR014031">
    <property type="entry name" value="Ketoacyl_synth_C"/>
</dbReference>
<dbReference type="InterPro" id="IPR000794">
    <property type="entry name" value="Beta-ketoacyl_synthase"/>
</dbReference>
<evidence type="ECO:0000313" key="6">
    <source>
        <dbReference type="Proteomes" id="UP001592581"/>
    </source>
</evidence>
<reference evidence="5 6" key="1">
    <citation type="submission" date="2024-06" db="EMBL/GenBank/DDBJ databases">
        <authorList>
            <person name="Lee S.D."/>
        </authorList>
    </citation>
    <scope>NUCLEOTIDE SEQUENCE [LARGE SCALE GENOMIC DNA]</scope>
    <source>
        <strain evidence="5 6">N1-10</strain>
    </source>
</reference>
<dbReference type="InterPro" id="IPR014030">
    <property type="entry name" value="Ketoacyl_synth_N"/>
</dbReference>
<dbReference type="GO" id="GO:0016746">
    <property type="term" value="F:acyltransferase activity"/>
    <property type="evidence" value="ECO:0007669"/>
    <property type="project" value="UniProtKB-KW"/>
</dbReference>
<dbReference type="PANTHER" id="PTHR11712">
    <property type="entry name" value="POLYKETIDE SYNTHASE-RELATED"/>
    <property type="match status" value="1"/>
</dbReference>
<dbReference type="Pfam" id="PF02801">
    <property type="entry name" value="Ketoacyl-synt_C"/>
    <property type="match status" value="1"/>
</dbReference>
<keyword evidence="6" id="KW-1185">Reference proteome</keyword>
<comment type="caution">
    <text evidence="5">The sequence shown here is derived from an EMBL/GenBank/DDBJ whole genome shotgun (WGS) entry which is preliminary data.</text>
</comment>
<evidence type="ECO:0000256" key="1">
    <source>
        <dbReference type="ARBA" id="ARBA00008467"/>
    </source>
</evidence>
<comment type="similarity">
    <text evidence="1 3">Belongs to the thiolase-like superfamily. Beta-ketoacyl-ACP synthases family.</text>
</comment>
<evidence type="ECO:0000313" key="5">
    <source>
        <dbReference type="EMBL" id="MFC1437746.1"/>
    </source>
</evidence>
<dbReference type="EMBL" id="JBEUKS010000001">
    <property type="protein sequence ID" value="MFC1437746.1"/>
    <property type="molecule type" value="Genomic_DNA"/>
</dbReference>
<dbReference type="Gene3D" id="3.40.47.10">
    <property type="match status" value="2"/>
</dbReference>
<feature type="domain" description="Ketosynthase family 3 (KS3)" evidence="4">
    <location>
        <begin position="4"/>
        <end position="403"/>
    </location>
</feature>
<dbReference type="RefSeq" id="WP_380563298.1">
    <property type="nucleotide sequence ID" value="NZ_JBEUKS010000001.1"/>
</dbReference>
<organism evidence="5 6">
    <name type="scientific">Streptacidiphilus jeojiensis</name>
    <dbReference type="NCBI Taxonomy" id="3229225"/>
    <lineage>
        <taxon>Bacteria</taxon>
        <taxon>Bacillati</taxon>
        <taxon>Actinomycetota</taxon>
        <taxon>Actinomycetes</taxon>
        <taxon>Kitasatosporales</taxon>
        <taxon>Streptomycetaceae</taxon>
        <taxon>Streptacidiphilus</taxon>
    </lineage>
</organism>
<gene>
    <name evidence="5" type="ORF">ABUW04_05695</name>
</gene>
<dbReference type="Proteomes" id="UP001592581">
    <property type="component" value="Unassembled WGS sequence"/>
</dbReference>
<keyword evidence="5" id="KW-0012">Acyltransferase</keyword>
<dbReference type="SMART" id="SM00825">
    <property type="entry name" value="PKS_KS"/>
    <property type="match status" value="1"/>
</dbReference>
<protein>
    <submittedName>
        <fullName evidence="5">Beta-ketoacyl-[acyl-carrier-protein] synthase family protein</fullName>
        <ecNumber evidence="5">2.3.1.-</ecNumber>
    </submittedName>
</protein>
<dbReference type="CDD" id="cd00834">
    <property type="entry name" value="KAS_I_II"/>
    <property type="match status" value="1"/>
</dbReference>
<evidence type="ECO:0000256" key="3">
    <source>
        <dbReference type="RuleBase" id="RU003694"/>
    </source>
</evidence>
<dbReference type="PROSITE" id="PS52004">
    <property type="entry name" value="KS3_2"/>
    <property type="match status" value="1"/>
</dbReference>
<sequence>MTSTDGPLVTGLGMATRAGLGTAAAWAAAAAGANPAPVADPTLTRLPWPYTHRVPHGLVEQALGTAESWRHDRFTQLALVAATEALADAGLDPAHWTGDRVGVVCGTAFGGVTTITEQQHELDASGSRFVSPYLLPKSMPNMVAGILALTFGARGPCLVTASASASGLTAIGVAAAFLRSGACDLVLTGGADSALTPLCIAGLGQINVLAPDGICRPFSPDRAGFVPAEGAAILVLERPDHARARGARPLARVAGFGSTADAHHPLMPEPAGAGLAAAIRAALHDAEAVPEQIDLVHAHGTGTPAGDAAEARAIAAVLGPDVPVTTAKPYIGHAFGASGAISAALAILGMTRSETFTLPDPFTPDPALPVIPLSGGLRPHHVRSALCQAIGFGGHNTALLLTEI</sequence>
<proteinExistence type="inferred from homology"/>